<feature type="compositionally biased region" description="Gly residues" evidence="1">
    <location>
        <begin position="20"/>
        <end position="42"/>
    </location>
</feature>
<dbReference type="SUPFAM" id="SSF56529">
    <property type="entry name" value="FAH"/>
    <property type="match status" value="1"/>
</dbReference>
<evidence type="ECO:0000313" key="2">
    <source>
        <dbReference type="EMBL" id="KOG90662.1"/>
    </source>
</evidence>
<comment type="caution">
    <text evidence="2">The sequence shown here is derived from an EMBL/GenBank/DDBJ whole genome shotgun (WGS) entry which is preliminary data.</text>
</comment>
<evidence type="ECO:0000313" key="3">
    <source>
        <dbReference type="Proteomes" id="UP000037020"/>
    </source>
</evidence>
<dbReference type="PANTHER" id="PTHR43069">
    <property type="entry name" value="FUMARYLACETOACETASE"/>
    <property type="match status" value="1"/>
</dbReference>
<keyword evidence="3" id="KW-1185">Reference proteome</keyword>
<dbReference type="InterPro" id="IPR036663">
    <property type="entry name" value="Fumarylacetoacetase_C_sf"/>
</dbReference>
<proteinExistence type="predicted"/>
<feature type="non-terminal residue" evidence="2">
    <location>
        <position position="113"/>
    </location>
</feature>
<dbReference type="Proteomes" id="UP000037020">
    <property type="component" value="Unassembled WGS sequence"/>
</dbReference>
<dbReference type="EMBL" id="LGUT01000610">
    <property type="protein sequence ID" value="KOG90662.1"/>
    <property type="molecule type" value="Genomic_DNA"/>
</dbReference>
<dbReference type="PANTHER" id="PTHR43069:SF2">
    <property type="entry name" value="FUMARYLACETOACETASE"/>
    <property type="match status" value="1"/>
</dbReference>
<gene>
    <name evidence="2" type="ORF">ADK38_07445</name>
</gene>
<dbReference type="Gene3D" id="3.90.850.10">
    <property type="entry name" value="Fumarylacetoacetase-like, C-terminal domain"/>
    <property type="match status" value="1"/>
</dbReference>
<organism evidence="2 3">
    <name type="scientific">Streptomyces varsoviensis</name>
    <dbReference type="NCBI Taxonomy" id="67373"/>
    <lineage>
        <taxon>Bacteria</taxon>
        <taxon>Bacillati</taxon>
        <taxon>Actinomycetota</taxon>
        <taxon>Actinomycetes</taxon>
        <taxon>Kitasatosporales</taxon>
        <taxon>Streptomycetaceae</taxon>
        <taxon>Streptomyces</taxon>
    </lineage>
</organism>
<reference evidence="2 3" key="1">
    <citation type="submission" date="2015-07" db="EMBL/GenBank/DDBJ databases">
        <authorList>
            <person name="Ju K.-S."/>
            <person name="Doroghazi J.R."/>
            <person name="Metcalf W.W."/>
        </authorList>
    </citation>
    <scope>NUCLEOTIDE SEQUENCE [LARGE SCALE GENOMIC DNA]</scope>
    <source>
        <strain evidence="2 3">NRRL B-3589</strain>
    </source>
</reference>
<accession>A0ABR5JB34</accession>
<name>A0ABR5JB34_9ACTN</name>
<feature type="compositionally biased region" description="Low complexity" evidence="1">
    <location>
        <begin position="43"/>
        <end position="52"/>
    </location>
</feature>
<dbReference type="InterPro" id="IPR005959">
    <property type="entry name" value="Fumarylacetoacetase"/>
</dbReference>
<protein>
    <submittedName>
        <fullName evidence="2">Uncharacterized protein</fullName>
    </submittedName>
</protein>
<sequence length="113" mass="11662">MAAGRPVWQAVRAEVRDWLTGGGTGSTPGTDTGGGTGAGDTTGTGSATSLGPVSDVSGEPFLLPLSDVTLHLPFEVADYVDFYASEHHATNVGRIFRPDGDALTPNWKHLPIG</sequence>
<feature type="region of interest" description="Disordered" evidence="1">
    <location>
        <begin position="18"/>
        <end position="53"/>
    </location>
</feature>
<evidence type="ECO:0000256" key="1">
    <source>
        <dbReference type="SAM" id="MobiDB-lite"/>
    </source>
</evidence>